<dbReference type="EMBL" id="MU970058">
    <property type="protein sequence ID" value="KAK9323712.1"/>
    <property type="molecule type" value="Genomic_DNA"/>
</dbReference>
<organism evidence="1 2">
    <name type="scientific">Lipomyces orientalis</name>
    <dbReference type="NCBI Taxonomy" id="1233043"/>
    <lineage>
        <taxon>Eukaryota</taxon>
        <taxon>Fungi</taxon>
        <taxon>Dikarya</taxon>
        <taxon>Ascomycota</taxon>
        <taxon>Saccharomycotina</taxon>
        <taxon>Lipomycetes</taxon>
        <taxon>Lipomycetales</taxon>
        <taxon>Lipomycetaceae</taxon>
        <taxon>Lipomyces</taxon>
    </lineage>
</organism>
<gene>
    <name evidence="1" type="ORF">V1517DRAFT_337592</name>
</gene>
<sequence>MDDNCQIDLEYCSFCPKSFFGGFTAWKDLPDAIKLRMCEYLESVFPLLQVAYDNWASKVFFAKAFGRKDRNPARALSVKNCKSVLKDSDYIHRARHDDDASIYEDISARIGSDESVDLYAEESRPSLCPEASCESSSSDCSVAVSHNHECEDNYERASIEVRKSQFSQRQKRQSSKARTIVHNLEIERAKEADRQRRYDSAKRRRQYKEMAVKMNEEIDEQESIIRDMELGMPEINNAKTADGDENVVGHEDVGYHLGEIKEGDTATILSESKERVAMVEKTKYKKVKTQKRTTRRVLLRPAKPKTAASPGEERIKEAASSADDCSEQSSSSDSEMTTGHKAAACAGEQDNDDTNKAGQPARRVGGVSQNFKRLKMRSKSGKRFGKRHR</sequence>
<evidence type="ECO:0000313" key="2">
    <source>
        <dbReference type="Proteomes" id="UP001489719"/>
    </source>
</evidence>
<dbReference type="Proteomes" id="UP001489719">
    <property type="component" value="Unassembled WGS sequence"/>
</dbReference>
<comment type="caution">
    <text evidence="1">The sequence shown here is derived from an EMBL/GenBank/DDBJ whole genome shotgun (WGS) entry which is preliminary data.</text>
</comment>
<name>A0ACC3TS60_9ASCO</name>
<protein>
    <submittedName>
        <fullName evidence="1">Uncharacterized protein</fullName>
    </submittedName>
</protein>
<keyword evidence="2" id="KW-1185">Reference proteome</keyword>
<evidence type="ECO:0000313" key="1">
    <source>
        <dbReference type="EMBL" id="KAK9323712.1"/>
    </source>
</evidence>
<proteinExistence type="predicted"/>
<reference evidence="2" key="1">
    <citation type="journal article" date="2024" name="Front. Bioeng. Biotechnol.">
        <title>Genome-scale model development and genomic sequencing of the oleaginous clade Lipomyces.</title>
        <authorList>
            <person name="Czajka J.J."/>
            <person name="Han Y."/>
            <person name="Kim J."/>
            <person name="Mondo S.J."/>
            <person name="Hofstad B.A."/>
            <person name="Robles A."/>
            <person name="Haridas S."/>
            <person name="Riley R."/>
            <person name="LaButti K."/>
            <person name="Pangilinan J."/>
            <person name="Andreopoulos W."/>
            <person name="Lipzen A."/>
            <person name="Yan J."/>
            <person name="Wang M."/>
            <person name="Ng V."/>
            <person name="Grigoriev I.V."/>
            <person name="Spatafora J.W."/>
            <person name="Magnuson J.K."/>
            <person name="Baker S.E."/>
            <person name="Pomraning K.R."/>
        </authorList>
    </citation>
    <scope>NUCLEOTIDE SEQUENCE [LARGE SCALE GENOMIC DNA]</scope>
    <source>
        <strain evidence="2">CBS 10300</strain>
    </source>
</reference>
<accession>A0ACC3TS60</accession>